<dbReference type="PANTHER" id="PTHR36195">
    <property type="entry name" value="DOMAIN PROTEIN, PUTATIVE (AFU_ORTHOLOGUE AFUA_5G01990)-RELATED-RELATED"/>
    <property type="match status" value="1"/>
</dbReference>
<dbReference type="STRING" id="236234.A0A1J9SHP9"/>
<comment type="caution">
    <text evidence="3">The sequence shown here is derived from an EMBL/GenBank/DDBJ whole genome shotgun (WGS) entry which is preliminary data.</text>
</comment>
<name>A0A1J9SHP9_9PEZI</name>
<feature type="region of interest" description="Disordered" evidence="1">
    <location>
        <begin position="214"/>
        <end position="299"/>
    </location>
</feature>
<evidence type="ECO:0000313" key="4">
    <source>
        <dbReference type="Proteomes" id="UP000183809"/>
    </source>
</evidence>
<feature type="signal peptide" evidence="2">
    <location>
        <begin position="1"/>
        <end position="21"/>
    </location>
</feature>
<feature type="chain" id="PRO_5012611233" evidence="2">
    <location>
        <begin position="22"/>
        <end position="299"/>
    </location>
</feature>
<gene>
    <name evidence="3" type="ORF">BKCO1_2000181</name>
</gene>
<keyword evidence="4" id="KW-1185">Reference proteome</keyword>
<evidence type="ECO:0000256" key="2">
    <source>
        <dbReference type="SAM" id="SignalP"/>
    </source>
</evidence>
<keyword evidence="2" id="KW-0732">Signal</keyword>
<dbReference type="AlphaFoldDB" id="A0A1J9SHP9"/>
<evidence type="ECO:0000313" key="3">
    <source>
        <dbReference type="EMBL" id="OJD39903.1"/>
    </source>
</evidence>
<feature type="compositionally biased region" description="Basic residues" evidence="1">
    <location>
        <begin position="228"/>
        <end position="241"/>
    </location>
</feature>
<protein>
    <submittedName>
        <fullName evidence="3">Bys1 domain</fullName>
    </submittedName>
</protein>
<sequence length="299" mass="33462">MKNCSELVALALFGLASFARADRDVKGATGSVDVFNYCKGPVYLRSVGDHDPPETTLDQGGRWSEPYKEKDIGGGPSIKIRTEDTEILQLEYTAQPTRVWYDLSYIDCWNQTTQSGQNCPFWNQSFVVEAPNVPPISCATGESCPYPYRCPLDDRPAISTIPNSPIFLMMDPTQNLTLHLCPCENQPDSRECEMARDSAPQAYNFNFETMKTHDACPDGSGKSMGSQRLHRLGRPQRHQRPQRPQPPCSHQSHNSGEFYHHWEESECDDLSKTSSSTGEILRGSPQPGDNSVDPLDDDR</sequence>
<feature type="region of interest" description="Disordered" evidence="1">
    <location>
        <begin position="49"/>
        <end position="76"/>
    </location>
</feature>
<dbReference type="PANTHER" id="PTHR36195:SF4">
    <property type="entry name" value="DOMAIN PROTEIN, PUTATIVE (AFU_ORTHOLOGUE AFUA_5G01990)-RELATED"/>
    <property type="match status" value="1"/>
</dbReference>
<dbReference type="Proteomes" id="UP000183809">
    <property type="component" value="Unassembled WGS sequence"/>
</dbReference>
<dbReference type="EMBL" id="MNUE01000002">
    <property type="protein sequence ID" value="OJD39903.1"/>
    <property type="molecule type" value="Genomic_DNA"/>
</dbReference>
<dbReference type="RefSeq" id="XP_020134890.1">
    <property type="nucleotide sequence ID" value="XM_020272376.1"/>
</dbReference>
<dbReference type="GeneID" id="31012635"/>
<dbReference type="InterPro" id="IPR006771">
    <property type="entry name" value="CetA-like"/>
</dbReference>
<proteinExistence type="predicted"/>
<accession>A0A1J9SHP9</accession>
<dbReference type="Pfam" id="PF04681">
    <property type="entry name" value="Bys1"/>
    <property type="match status" value="1"/>
</dbReference>
<organism evidence="3 4">
    <name type="scientific">Diplodia corticola</name>
    <dbReference type="NCBI Taxonomy" id="236234"/>
    <lineage>
        <taxon>Eukaryota</taxon>
        <taxon>Fungi</taxon>
        <taxon>Dikarya</taxon>
        <taxon>Ascomycota</taxon>
        <taxon>Pezizomycotina</taxon>
        <taxon>Dothideomycetes</taxon>
        <taxon>Dothideomycetes incertae sedis</taxon>
        <taxon>Botryosphaeriales</taxon>
        <taxon>Botryosphaeriaceae</taxon>
        <taxon>Diplodia</taxon>
    </lineage>
</organism>
<evidence type="ECO:0000256" key="1">
    <source>
        <dbReference type="SAM" id="MobiDB-lite"/>
    </source>
</evidence>
<dbReference type="OrthoDB" id="5144514at2759"/>
<reference evidence="3 4" key="1">
    <citation type="submission" date="2016-10" db="EMBL/GenBank/DDBJ databases">
        <title>Proteomics and genomics reveal pathogen-plant mechanisms compatible with a hemibiotrophic lifestyle of Diplodia corticola.</title>
        <authorList>
            <person name="Fernandes I."/>
            <person name="De Jonge R."/>
            <person name="Van De Peer Y."/>
            <person name="Devreese B."/>
            <person name="Alves A."/>
            <person name="Esteves A.C."/>
        </authorList>
    </citation>
    <scope>NUCLEOTIDE SEQUENCE [LARGE SCALE GENOMIC DNA]</scope>
    <source>
        <strain evidence="3 4">CBS 112549</strain>
    </source>
</reference>